<accession>A0A6H0XK58</accession>
<keyword evidence="4" id="KW-1185">Reference proteome</keyword>
<evidence type="ECO:0000313" key="3">
    <source>
        <dbReference type="EMBL" id="QIW95004.1"/>
    </source>
</evidence>
<feature type="region of interest" description="Disordered" evidence="1">
    <location>
        <begin position="415"/>
        <end position="458"/>
    </location>
</feature>
<dbReference type="EMBL" id="CP051139">
    <property type="protein sequence ID" value="QIW95004.1"/>
    <property type="molecule type" value="Genomic_DNA"/>
</dbReference>
<dbReference type="Pfam" id="PF26177">
    <property type="entry name" value="zf_C2H2_17_1st"/>
    <property type="match status" value="1"/>
</dbReference>
<organism evidence="3 4">
    <name type="scientific">Peltaster fructicola</name>
    <dbReference type="NCBI Taxonomy" id="286661"/>
    <lineage>
        <taxon>Eukaryota</taxon>
        <taxon>Fungi</taxon>
        <taxon>Dikarya</taxon>
        <taxon>Ascomycota</taxon>
        <taxon>Pezizomycotina</taxon>
        <taxon>Dothideomycetes</taxon>
        <taxon>Dothideomycetes incertae sedis</taxon>
        <taxon>Peltaster</taxon>
    </lineage>
</organism>
<proteinExistence type="predicted"/>
<name>A0A6H0XK58_9PEZI</name>
<protein>
    <recommendedName>
        <fullName evidence="2">C2H2-type domain-containing protein</fullName>
    </recommendedName>
</protein>
<dbReference type="OrthoDB" id="5062908at2759"/>
<dbReference type="InterPro" id="IPR013087">
    <property type="entry name" value="Znf_C2H2_type"/>
</dbReference>
<dbReference type="InterPro" id="IPR059009">
    <property type="entry name" value="Znf_C2H2_17_1st"/>
</dbReference>
<feature type="domain" description="C2H2-type" evidence="2">
    <location>
        <begin position="384"/>
        <end position="414"/>
    </location>
</feature>
<dbReference type="Pfam" id="PF26176">
    <property type="entry name" value="zf_C2H2_17_2"/>
    <property type="match status" value="1"/>
</dbReference>
<sequence>MTIRNRDRSFSFSEKFSLHEIDLSLAHTLDVDVWRHQIDATIDQGYLTPPESSSDSSFSDIMSCLSWGQDHSDDAWIQDPVDNVTVLPAHTGWPEAVFRSTGPMLPQDYSTWQPGTVNEAMSPAQSFVSQSARTLNTISEAETLPQLPNEMSFLSGDYGCYHGRTMPYGSNMPDVTFVDLSRTVSRSRGSSLPGRTTNMPTRTVRARPAVDTTAPAYMPPETTFTYMDRSTSLPGRTVVLDPVADDFTAFIDMSAQVPVAPETRTTPWNGLDLAGERTVPVIVKTTPSLSNHTEPDEGRHRTDPLYNQEPAADGLYHCPFEGKESCNHAPNKLKCNYDKFIDSHLKPFRCKIEACSKQVFSSTACLLRHEREAHGMHGHGKCPYLCEYPGCERSDPDRGFPRLYNLRDHMKRVHGWKEANEQTAQASKRTGRKRKSSSNKAGPSQRRKPSTVETSDVVGFDDFPEALWTGTYDAGPSGSDTYGYSHF</sequence>
<dbReference type="AlphaFoldDB" id="A0A6H0XK58"/>
<dbReference type="SMART" id="SM00355">
    <property type="entry name" value="ZnF_C2H2"/>
    <property type="match status" value="2"/>
</dbReference>
<evidence type="ECO:0000259" key="2">
    <source>
        <dbReference type="SMART" id="SM00355"/>
    </source>
</evidence>
<dbReference type="InterPro" id="IPR059095">
    <property type="entry name" value="Znf_C2H2_17_2nd"/>
</dbReference>
<evidence type="ECO:0000256" key="1">
    <source>
        <dbReference type="SAM" id="MobiDB-lite"/>
    </source>
</evidence>
<dbReference type="Gene3D" id="3.30.160.60">
    <property type="entry name" value="Classic Zinc Finger"/>
    <property type="match status" value="1"/>
</dbReference>
<gene>
    <name evidence="3" type="ORF">AMS68_000522</name>
</gene>
<reference evidence="3 4" key="1">
    <citation type="journal article" date="2016" name="Sci. Rep.">
        <title>Peltaster fructicola genome reveals evolution from an invasive phytopathogen to an ectophytic parasite.</title>
        <authorList>
            <person name="Xu C."/>
            <person name="Chen H."/>
            <person name="Gleason M.L."/>
            <person name="Xu J.R."/>
            <person name="Liu H."/>
            <person name="Zhang R."/>
            <person name="Sun G."/>
        </authorList>
    </citation>
    <scope>NUCLEOTIDE SEQUENCE [LARGE SCALE GENOMIC DNA]</scope>
    <source>
        <strain evidence="3 4">LNHT1506</strain>
    </source>
</reference>
<dbReference type="Proteomes" id="UP000503462">
    <property type="component" value="Chromosome 1"/>
</dbReference>
<evidence type="ECO:0000313" key="4">
    <source>
        <dbReference type="Proteomes" id="UP000503462"/>
    </source>
</evidence>
<feature type="domain" description="C2H2-type" evidence="2">
    <location>
        <begin position="348"/>
        <end position="374"/>
    </location>
</feature>